<evidence type="ECO:0000313" key="3">
    <source>
        <dbReference type="Proteomes" id="UP001168877"/>
    </source>
</evidence>
<feature type="compositionally biased region" description="Acidic residues" evidence="1">
    <location>
        <begin position="72"/>
        <end position="83"/>
    </location>
</feature>
<name>A0AA39SJ21_ACESA</name>
<feature type="region of interest" description="Disordered" evidence="1">
    <location>
        <begin position="25"/>
        <end position="95"/>
    </location>
</feature>
<accession>A0AA39SJ21</accession>
<gene>
    <name evidence="2" type="ORF">LWI29_031107</name>
</gene>
<comment type="caution">
    <text evidence="2">The sequence shown here is derived from an EMBL/GenBank/DDBJ whole genome shotgun (WGS) entry which is preliminary data.</text>
</comment>
<dbReference type="AlphaFoldDB" id="A0AA39SJ21"/>
<evidence type="ECO:0000313" key="2">
    <source>
        <dbReference type="EMBL" id="KAK0594066.1"/>
    </source>
</evidence>
<dbReference type="EMBL" id="JAUESC010000135">
    <property type="protein sequence ID" value="KAK0594066.1"/>
    <property type="molecule type" value="Genomic_DNA"/>
</dbReference>
<feature type="compositionally biased region" description="Acidic residues" evidence="1">
    <location>
        <begin position="36"/>
        <end position="49"/>
    </location>
</feature>
<protein>
    <submittedName>
        <fullName evidence="2">Uncharacterized protein</fullName>
    </submittedName>
</protein>
<proteinExistence type="predicted"/>
<dbReference type="Proteomes" id="UP001168877">
    <property type="component" value="Unassembled WGS sequence"/>
</dbReference>
<keyword evidence="3" id="KW-1185">Reference proteome</keyword>
<reference evidence="2" key="2">
    <citation type="submission" date="2023-06" db="EMBL/GenBank/DDBJ databases">
        <authorList>
            <person name="Swenson N.G."/>
            <person name="Wegrzyn J.L."/>
            <person name="Mcevoy S.L."/>
        </authorList>
    </citation>
    <scope>NUCLEOTIDE SEQUENCE</scope>
    <source>
        <strain evidence="2">NS2018</strain>
        <tissue evidence="2">Leaf</tissue>
    </source>
</reference>
<sequence>MFRVWWHRSFAPDCANHVEKKKGKVMAATWSGSSDDSYEGDESSDDEELMANLLAFASSHKSKSASEREEMSQEENDSSEVESDSSSSSKEVCGAKVERLKRREDKLIEELDLSKRSEEGLKRELVEAKGSLARIDSSTKKLDIYLVLERVQVTREVLGMKMARNLNL</sequence>
<evidence type="ECO:0000256" key="1">
    <source>
        <dbReference type="SAM" id="MobiDB-lite"/>
    </source>
</evidence>
<reference evidence="2" key="1">
    <citation type="journal article" date="2022" name="Plant J.">
        <title>Strategies of tolerance reflected in two North American maple genomes.</title>
        <authorList>
            <person name="McEvoy S.L."/>
            <person name="Sezen U.U."/>
            <person name="Trouern-Trend A."/>
            <person name="McMahon S.M."/>
            <person name="Schaberg P.G."/>
            <person name="Yang J."/>
            <person name="Wegrzyn J.L."/>
            <person name="Swenson N.G."/>
        </authorList>
    </citation>
    <scope>NUCLEOTIDE SEQUENCE</scope>
    <source>
        <strain evidence="2">NS2018</strain>
    </source>
</reference>
<organism evidence="2 3">
    <name type="scientific">Acer saccharum</name>
    <name type="common">Sugar maple</name>
    <dbReference type="NCBI Taxonomy" id="4024"/>
    <lineage>
        <taxon>Eukaryota</taxon>
        <taxon>Viridiplantae</taxon>
        <taxon>Streptophyta</taxon>
        <taxon>Embryophyta</taxon>
        <taxon>Tracheophyta</taxon>
        <taxon>Spermatophyta</taxon>
        <taxon>Magnoliopsida</taxon>
        <taxon>eudicotyledons</taxon>
        <taxon>Gunneridae</taxon>
        <taxon>Pentapetalae</taxon>
        <taxon>rosids</taxon>
        <taxon>malvids</taxon>
        <taxon>Sapindales</taxon>
        <taxon>Sapindaceae</taxon>
        <taxon>Hippocastanoideae</taxon>
        <taxon>Acereae</taxon>
        <taxon>Acer</taxon>
    </lineage>
</organism>